<dbReference type="SMART" id="SM00421">
    <property type="entry name" value="HTH_LUXR"/>
    <property type="match status" value="1"/>
</dbReference>
<dbReference type="PRINTS" id="PR00038">
    <property type="entry name" value="HTHLUXR"/>
</dbReference>
<accession>A0A2W5NPT3</accession>
<organism evidence="2 3">
    <name type="scientific">Novosphingobium pentaromativorans</name>
    <dbReference type="NCBI Taxonomy" id="205844"/>
    <lineage>
        <taxon>Bacteria</taxon>
        <taxon>Pseudomonadati</taxon>
        <taxon>Pseudomonadota</taxon>
        <taxon>Alphaproteobacteria</taxon>
        <taxon>Sphingomonadales</taxon>
        <taxon>Sphingomonadaceae</taxon>
        <taxon>Novosphingobium</taxon>
    </lineage>
</organism>
<evidence type="ECO:0000313" key="3">
    <source>
        <dbReference type="Proteomes" id="UP000249082"/>
    </source>
</evidence>
<comment type="caution">
    <text evidence="2">The sequence shown here is derived from an EMBL/GenBank/DDBJ whole genome shotgun (WGS) entry which is preliminary data.</text>
</comment>
<dbReference type="InterPro" id="IPR016032">
    <property type="entry name" value="Sig_transdc_resp-reg_C-effctor"/>
</dbReference>
<sequence>MNMPVNELLWGLTEKEKQTLRLIVRGHDAKSAARSLGLSVHTINERLREARRKMAVSSSREAARILLDAEGEGVPAHPPIFMEDMGIGEDAVLPKVDQPGAPFGGAGRTHRRPWIITGVLLMSIALGLLALATMSQVSTSSPPVPATSAAPENSEAAQTARQWLTLIDQGRWEESYKGTGSAFQKLNSLQVWAATNEKVRVPLGPVISRTFLRQENLPAPPYGYEVVKFRTSFANKADAVETVSLSRQDGSWRVAGVTIE</sequence>
<name>A0A2W5NPT3_9SPHN</name>
<evidence type="ECO:0000259" key="1">
    <source>
        <dbReference type="PROSITE" id="PS50043"/>
    </source>
</evidence>
<evidence type="ECO:0000313" key="2">
    <source>
        <dbReference type="EMBL" id="PZQ55552.1"/>
    </source>
</evidence>
<reference evidence="2 3" key="1">
    <citation type="submission" date="2017-08" db="EMBL/GenBank/DDBJ databases">
        <title>Infants hospitalized years apart are colonized by the same room-sourced microbial strains.</title>
        <authorList>
            <person name="Brooks B."/>
            <person name="Olm M.R."/>
            <person name="Firek B.A."/>
            <person name="Baker R."/>
            <person name="Thomas B.C."/>
            <person name="Morowitz M.J."/>
            <person name="Banfield J.F."/>
        </authorList>
    </citation>
    <scope>NUCLEOTIDE SEQUENCE [LARGE SCALE GENOMIC DNA]</scope>
    <source>
        <strain evidence="2">S2_005_002_R2_33</strain>
    </source>
</reference>
<dbReference type="EMBL" id="QFPX01000006">
    <property type="protein sequence ID" value="PZQ55552.1"/>
    <property type="molecule type" value="Genomic_DNA"/>
</dbReference>
<dbReference type="InterPro" id="IPR025091">
    <property type="entry name" value="DUF4019"/>
</dbReference>
<dbReference type="Gene3D" id="1.10.10.10">
    <property type="entry name" value="Winged helix-like DNA-binding domain superfamily/Winged helix DNA-binding domain"/>
    <property type="match status" value="1"/>
</dbReference>
<dbReference type="AlphaFoldDB" id="A0A2W5NPT3"/>
<dbReference type="Pfam" id="PF13211">
    <property type="entry name" value="DUF4019"/>
    <property type="match status" value="1"/>
</dbReference>
<protein>
    <submittedName>
        <fullName evidence="2">LuxR family transcriptional regulator</fullName>
    </submittedName>
</protein>
<dbReference type="InterPro" id="IPR000792">
    <property type="entry name" value="Tscrpt_reg_LuxR_C"/>
</dbReference>
<dbReference type="GO" id="GO:0006355">
    <property type="term" value="P:regulation of DNA-templated transcription"/>
    <property type="evidence" value="ECO:0007669"/>
    <property type="project" value="InterPro"/>
</dbReference>
<gene>
    <name evidence="2" type="ORF">DI555_09620</name>
</gene>
<dbReference type="GO" id="GO:0003677">
    <property type="term" value="F:DNA binding"/>
    <property type="evidence" value="ECO:0007669"/>
    <property type="project" value="InterPro"/>
</dbReference>
<proteinExistence type="predicted"/>
<dbReference type="SUPFAM" id="SSF46894">
    <property type="entry name" value="C-terminal effector domain of the bipartite response regulators"/>
    <property type="match status" value="1"/>
</dbReference>
<dbReference type="PROSITE" id="PS50043">
    <property type="entry name" value="HTH_LUXR_2"/>
    <property type="match status" value="1"/>
</dbReference>
<feature type="domain" description="HTH luxR-type" evidence="1">
    <location>
        <begin position="5"/>
        <end position="70"/>
    </location>
</feature>
<dbReference type="CDD" id="cd06170">
    <property type="entry name" value="LuxR_C_like"/>
    <property type="match status" value="1"/>
</dbReference>
<dbReference type="Pfam" id="PF00196">
    <property type="entry name" value="GerE"/>
    <property type="match status" value="1"/>
</dbReference>
<dbReference type="InterPro" id="IPR036388">
    <property type="entry name" value="WH-like_DNA-bd_sf"/>
</dbReference>
<dbReference type="Proteomes" id="UP000249082">
    <property type="component" value="Unassembled WGS sequence"/>
</dbReference>